<dbReference type="GO" id="GO:0005667">
    <property type="term" value="C:transcription regulator complex"/>
    <property type="evidence" value="ECO:0007669"/>
    <property type="project" value="InterPro"/>
</dbReference>
<feature type="non-terminal residue" evidence="8">
    <location>
        <position position="317"/>
    </location>
</feature>
<dbReference type="GO" id="GO:0003700">
    <property type="term" value="F:DNA-binding transcription factor activity"/>
    <property type="evidence" value="ECO:0007669"/>
    <property type="project" value="InterPro"/>
</dbReference>
<name>A0AAV6TWV1_9ARAC</name>
<dbReference type="GO" id="GO:0045944">
    <property type="term" value="P:positive regulation of transcription by RNA polymerase II"/>
    <property type="evidence" value="ECO:0007669"/>
    <property type="project" value="UniProtKB-ARBA"/>
</dbReference>
<dbReference type="CDD" id="cd00130">
    <property type="entry name" value="PAS"/>
    <property type="match status" value="1"/>
</dbReference>
<evidence type="ECO:0000256" key="1">
    <source>
        <dbReference type="ARBA" id="ARBA00022737"/>
    </source>
</evidence>
<keyword evidence="1" id="KW-0677">Repeat</keyword>
<dbReference type="Pfam" id="PF00010">
    <property type="entry name" value="HLH"/>
    <property type="match status" value="1"/>
</dbReference>
<dbReference type="GO" id="GO:0005634">
    <property type="term" value="C:nucleus"/>
    <property type="evidence" value="ECO:0007669"/>
    <property type="project" value="InterPro"/>
</dbReference>
<dbReference type="GO" id="GO:0003677">
    <property type="term" value="F:DNA binding"/>
    <property type="evidence" value="ECO:0007669"/>
    <property type="project" value="UniProtKB-KW"/>
</dbReference>
<proteinExistence type="predicted"/>
<evidence type="ECO:0000259" key="7">
    <source>
        <dbReference type="PROSITE" id="PS50888"/>
    </source>
</evidence>
<dbReference type="PROSITE" id="PS50888">
    <property type="entry name" value="BHLH"/>
    <property type="match status" value="1"/>
</dbReference>
<evidence type="ECO:0000256" key="6">
    <source>
        <dbReference type="SAM" id="MobiDB-lite"/>
    </source>
</evidence>
<dbReference type="AlphaFoldDB" id="A0AAV6TWV1"/>
<dbReference type="Gene3D" id="4.10.280.10">
    <property type="entry name" value="Helix-loop-helix DNA-binding domain"/>
    <property type="match status" value="1"/>
</dbReference>
<dbReference type="Gene3D" id="3.30.450.20">
    <property type="entry name" value="PAS domain"/>
    <property type="match status" value="2"/>
</dbReference>
<evidence type="ECO:0000256" key="5">
    <source>
        <dbReference type="ARBA" id="ARBA00023242"/>
    </source>
</evidence>
<sequence>MDSEKSGSRAIKKKYRSEGGKPSEPKTLAVRLLKNKAEKQRRDRLNGYITELSNIVPMVKNSSKPMDKVSVLRLAAAHMRLNYSCLNPKYFNSNIPALPAAIQSNLEKVEKNIGGFIIVTTLSGIVLFCSRCIKDFVGFQSQLIDLIGQCIYNYVKANEQSFLKKKVDSAIARCKKENFKSKVVKLHMQQRPSSRSTEVRHRKMLFKLSVHCNNSFDESLTKPMENLRKVKHRDFGAASVVLMFVEPMKIEPKINRAYLLSHQEIYFTIHGLQGQIMYADQRIATITGYMPQDVQGISAYQYILDTDVPMALFAQKA</sequence>
<dbReference type="PANTHER" id="PTHR23042">
    <property type="entry name" value="CIRCADIAN PROTEIN CLOCK/ARNT/BMAL/PAS"/>
    <property type="match status" value="1"/>
</dbReference>
<dbReference type="SMART" id="SM00353">
    <property type="entry name" value="HLH"/>
    <property type="match status" value="1"/>
</dbReference>
<dbReference type="SMART" id="SM00091">
    <property type="entry name" value="PAS"/>
    <property type="match status" value="2"/>
</dbReference>
<keyword evidence="3" id="KW-0238">DNA-binding</keyword>
<feature type="domain" description="BHLH" evidence="7">
    <location>
        <begin position="29"/>
        <end position="82"/>
    </location>
</feature>
<dbReference type="InterPro" id="IPR001067">
    <property type="entry name" value="Nuc_translocat"/>
</dbReference>
<dbReference type="EMBL" id="JAFNEN010000881">
    <property type="protein sequence ID" value="KAG8176440.1"/>
    <property type="molecule type" value="Genomic_DNA"/>
</dbReference>
<evidence type="ECO:0000313" key="8">
    <source>
        <dbReference type="EMBL" id="KAG8176440.1"/>
    </source>
</evidence>
<dbReference type="InterPro" id="IPR036638">
    <property type="entry name" value="HLH_DNA-bd_sf"/>
</dbReference>
<evidence type="ECO:0000256" key="3">
    <source>
        <dbReference type="ARBA" id="ARBA00023125"/>
    </source>
</evidence>
<dbReference type="InterPro" id="IPR011598">
    <property type="entry name" value="bHLH_dom"/>
</dbReference>
<feature type="region of interest" description="Disordered" evidence="6">
    <location>
        <begin position="1"/>
        <end position="27"/>
    </location>
</feature>
<dbReference type="Proteomes" id="UP000827092">
    <property type="component" value="Unassembled WGS sequence"/>
</dbReference>
<dbReference type="SUPFAM" id="SSF55785">
    <property type="entry name" value="PYP-like sensor domain (PAS domain)"/>
    <property type="match status" value="1"/>
</dbReference>
<dbReference type="InterPro" id="IPR050933">
    <property type="entry name" value="Circadian_TF"/>
</dbReference>
<dbReference type="SUPFAM" id="SSF47459">
    <property type="entry name" value="HLH, helix-loop-helix DNA-binding domain"/>
    <property type="match status" value="1"/>
</dbReference>
<comment type="caution">
    <text evidence="8">The sequence shown here is derived from an EMBL/GenBank/DDBJ whole genome shotgun (WGS) entry which is preliminary data.</text>
</comment>
<keyword evidence="4" id="KW-0804">Transcription</keyword>
<dbReference type="InterPro" id="IPR035965">
    <property type="entry name" value="PAS-like_dom_sf"/>
</dbReference>
<evidence type="ECO:0000256" key="4">
    <source>
        <dbReference type="ARBA" id="ARBA00023163"/>
    </source>
</evidence>
<accession>A0AAV6TWV1</accession>
<dbReference type="InterPro" id="IPR000014">
    <property type="entry name" value="PAS"/>
</dbReference>
<organism evidence="8 9">
    <name type="scientific">Oedothorax gibbosus</name>
    <dbReference type="NCBI Taxonomy" id="931172"/>
    <lineage>
        <taxon>Eukaryota</taxon>
        <taxon>Metazoa</taxon>
        <taxon>Ecdysozoa</taxon>
        <taxon>Arthropoda</taxon>
        <taxon>Chelicerata</taxon>
        <taxon>Arachnida</taxon>
        <taxon>Araneae</taxon>
        <taxon>Araneomorphae</taxon>
        <taxon>Entelegynae</taxon>
        <taxon>Araneoidea</taxon>
        <taxon>Linyphiidae</taxon>
        <taxon>Erigoninae</taxon>
        <taxon>Oedothorax</taxon>
    </lineage>
</organism>
<protein>
    <recommendedName>
        <fullName evidence="7">BHLH domain-containing protein</fullName>
    </recommendedName>
</protein>
<keyword evidence="2" id="KW-0805">Transcription regulation</keyword>
<gene>
    <name evidence="8" type="ORF">JTE90_019073</name>
</gene>
<dbReference type="CDD" id="cd11391">
    <property type="entry name" value="bHLH_PAS"/>
    <property type="match status" value="1"/>
</dbReference>
<evidence type="ECO:0000256" key="2">
    <source>
        <dbReference type="ARBA" id="ARBA00023015"/>
    </source>
</evidence>
<keyword evidence="5" id="KW-0539">Nucleus</keyword>
<dbReference type="GO" id="GO:0005737">
    <property type="term" value="C:cytoplasm"/>
    <property type="evidence" value="ECO:0007669"/>
    <property type="project" value="InterPro"/>
</dbReference>
<reference evidence="8 9" key="1">
    <citation type="journal article" date="2022" name="Nat. Ecol. Evol.">
        <title>A masculinizing supergene underlies an exaggerated male reproductive morph in a spider.</title>
        <authorList>
            <person name="Hendrickx F."/>
            <person name="De Corte Z."/>
            <person name="Sonet G."/>
            <person name="Van Belleghem S.M."/>
            <person name="Kostlbacher S."/>
            <person name="Vangestel C."/>
        </authorList>
    </citation>
    <scope>NUCLEOTIDE SEQUENCE [LARGE SCALE GENOMIC DNA]</scope>
    <source>
        <strain evidence="8">W744_W776</strain>
    </source>
</reference>
<evidence type="ECO:0000313" key="9">
    <source>
        <dbReference type="Proteomes" id="UP000827092"/>
    </source>
</evidence>
<dbReference type="GO" id="GO:0046983">
    <property type="term" value="F:protein dimerization activity"/>
    <property type="evidence" value="ECO:0007669"/>
    <property type="project" value="InterPro"/>
</dbReference>
<dbReference type="PRINTS" id="PR00785">
    <property type="entry name" value="NCTRNSLOCATR"/>
</dbReference>
<keyword evidence="9" id="KW-1185">Reference proteome</keyword>